<keyword evidence="3" id="KW-1185">Reference proteome</keyword>
<proteinExistence type="predicted"/>
<keyword evidence="1" id="KW-1133">Transmembrane helix</keyword>
<evidence type="ECO:0000256" key="1">
    <source>
        <dbReference type="SAM" id="Phobius"/>
    </source>
</evidence>
<evidence type="ECO:0000313" key="2">
    <source>
        <dbReference type="EMBL" id="UPT21065.1"/>
    </source>
</evidence>
<sequence>MAWISPVLIQVLMISLWTSGVFPSAETENTLRQNVFLGLVAASVLVALVTRILRGRAERALAPAPEQN</sequence>
<keyword evidence="1" id="KW-0812">Transmembrane</keyword>
<keyword evidence="1" id="KW-0472">Membrane</keyword>
<reference evidence="2 3" key="1">
    <citation type="submission" date="2020-04" db="EMBL/GenBank/DDBJ databases">
        <title>Thermobifida alba genome sequencing and assembly.</title>
        <authorList>
            <person name="Luzics S."/>
            <person name="Horvath B."/>
            <person name="Nagy I."/>
            <person name="Toth A."/>
            <person name="Nagy I."/>
            <person name="Kukolya J."/>
        </authorList>
    </citation>
    <scope>NUCLEOTIDE SEQUENCE [LARGE SCALE GENOMIC DNA]</scope>
    <source>
        <strain evidence="2 3">DSM 43795</strain>
    </source>
</reference>
<protein>
    <submittedName>
        <fullName evidence="2">Uncharacterized protein</fullName>
    </submittedName>
</protein>
<organism evidence="2 3">
    <name type="scientific">Thermobifida alba</name>
    <name type="common">Thermomonospora alba</name>
    <dbReference type="NCBI Taxonomy" id="53522"/>
    <lineage>
        <taxon>Bacteria</taxon>
        <taxon>Bacillati</taxon>
        <taxon>Actinomycetota</taxon>
        <taxon>Actinomycetes</taxon>
        <taxon>Streptosporangiales</taxon>
        <taxon>Nocardiopsidaceae</taxon>
        <taxon>Thermobifida</taxon>
    </lineage>
</organism>
<evidence type="ECO:0000313" key="3">
    <source>
        <dbReference type="Proteomes" id="UP000832041"/>
    </source>
</evidence>
<dbReference type="RefSeq" id="WP_248593369.1">
    <property type="nucleotide sequence ID" value="NZ_BAABEB010000027.1"/>
</dbReference>
<accession>A0ABY4L437</accession>
<dbReference type="EMBL" id="CP051627">
    <property type="protein sequence ID" value="UPT21065.1"/>
    <property type="molecule type" value="Genomic_DNA"/>
</dbReference>
<name>A0ABY4L437_THEAE</name>
<dbReference type="Proteomes" id="UP000832041">
    <property type="component" value="Chromosome"/>
</dbReference>
<feature type="transmembrane region" description="Helical" evidence="1">
    <location>
        <begin position="33"/>
        <end position="53"/>
    </location>
</feature>
<gene>
    <name evidence="2" type="ORF">FOF52_08905</name>
</gene>